<dbReference type="Gene3D" id="2.40.50.140">
    <property type="entry name" value="Nucleic acid-binding proteins"/>
    <property type="match status" value="2"/>
</dbReference>
<feature type="region of interest" description="Disordered" evidence="1">
    <location>
        <begin position="1"/>
        <end position="51"/>
    </location>
</feature>
<feature type="domain" description="Telomeric single stranded DNA binding POT1/Cdc13" evidence="2">
    <location>
        <begin position="70"/>
        <end position="210"/>
    </location>
</feature>
<dbReference type="STRING" id="1314777.A0A164P437"/>
<dbReference type="GO" id="GO:0000781">
    <property type="term" value="C:chromosome, telomeric region"/>
    <property type="evidence" value="ECO:0007669"/>
    <property type="project" value="InterPro"/>
</dbReference>
<accession>A0A164P437</accession>
<dbReference type="InterPro" id="IPR012340">
    <property type="entry name" value="NA-bd_OB-fold"/>
</dbReference>
<organism evidence="3 4">
    <name type="scientific">Sistotremastrum niveocremeum HHB9708</name>
    <dbReference type="NCBI Taxonomy" id="1314777"/>
    <lineage>
        <taxon>Eukaryota</taxon>
        <taxon>Fungi</taxon>
        <taxon>Dikarya</taxon>
        <taxon>Basidiomycota</taxon>
        <taxon>Agaricomycotina</taxon>
        <taxon>Agaricomycetes</taxon>
        <taxon>Sistotremastrales</taxon>
        <taxon>Sistotremastraceae</taxon>
        <taxon>Sertulicium</taxon>
        <taxon>Sertulicium niveocremeum</taxon>
    </lineage>
</organism>
<evidence type="ECO:0000259" key="2">
    <source>
        <dbReference type="SMART" id="SM00976"/>
    </source>
</evidence>
<name>A0A164P437_9AGAM</name>
<evidence type="ECO:0000313" key="4">
    <source>
        <dbReference type="Proteomes" id="UP000076722"/>
    </source>
</evidence>
<dbReference type="Proteomes" id="UP000076722">
    <property type="component" value="Unassembled WGS sequence"/>
</dbReference>
<feature type="compositionally biased region" description="Basic residues" evidence="1">
    <location>
        <begin position="17"/>
        <end position="27"/>
    </location>
</feature>
<proteinExistence type="predicted"/>
<dbReference type="SMART" id="SM00976">
    <property type="entry name" value="Telo_bind"/>
    <property type="match status" value="1"/>
</dbReference>
<dbReference type="Pfam" id="PF02765">
    <property type="entry name" value="POT1"/>
    <property type="match status" value="1"/>
</dbReference>
<dbReference type="OrthoDB" id="2186770at2759"/>
<dbReference type="InterPro" id="IPR011564">
    <property type="entry name" value="Telomer_end-bd_POT1/Cdc13"/>
</dbReference>
<evidence type="ECO:0000313" key="3">
    <source>
        <dbReference type="EMBL" id="KZS88340.1"/>
    </source>
</evidence>
<dbReference type="GO" id="GO:0003677">
    <property type="term" value="F:DNA binding"/>
    <property type="evidence" value="ECO:0007669"/>
    <property type="project" value="InterPro"/>
</dbReference>
<sequence>MSKERLIREANDQTNSKSRRSKATKTLKKMEGHVPNRKIEQIPSPVPPKVVQSPSKAAFKPGLPSSHGDWLSLEKVISSIQGKKVSTIGIAVAVSGQKLTARGDWSCSFKLLDSSNMDRPFMVNMFSKEPFTALPYEGCPLLLHELVIRRFGKTADDEEKPAGVGYADSLKWASYNPVTQRTVFRHENQVAGMIREKEKQYVNDLYDWWRGLQAEMPNNPQTTTTFKAARAPKRELLIKDAKIREFFIAHVLHIWTESDTNFHPHVYVTDYTPLPEFAHSSHVYNPDLSRFDGTLLRISLYDGDKEAASVLKTGGFYTFGNLHFVDGRGGTYAKQGQGASKIFRLTDPEKIRQLSL</sequence>
<gene>
    <name evidence="3" type="ORF">SISNIDRAFT_262900</name>
</gene>
<dbReference type="EMBL" id="KV419437">
    <property type="protein sequence ID" value="KZS88340.1"/>
    <property type="molecule type" value="Genomic_DNA"/>
</dbReference>
<dbReference type="SUPFAM" id="SSF50249">
    <property type="entry name" value="Nucleic acid-binding proteins"/>
    <property type="match status" value="1"/>
</dbReference>
<keyword evidence="4" id="KW-1185">Reference proteome</keyword>
<feature type="compositionally biased region" description="Basic and acidic residues" evidence="1">
    <location>
        <begin position="28"/>
        <end position="40"/>
    </location>
</feature>
<feature type="compositionally biased region" description="Basic and acidic residues" evidence="1">
    <location>
        <begin position="1"/>
        <end position="11"/>
    </location>
</feature>
<dbReference type="AlphaFoldDB" id="A0A164P437"/>
<reference evidence="3 4" key="1">
    <citation type="journal article" date="2016" name="Mol. Biol. Evol.">
        <title>Comparative Genomics of Early-Diverging Mushroom-Forming Fungi Provides Insights into the Origins of Lignocellulose Decay Capabilities.</title>
        <authorList>
            <person name="Nagy L.G."/>
            <person name="Riley R."/>
            <person name="Tritt A."/>
            <person name="Adam C."/>
            <person name="Daum C."/>
            <person name="Floudas D."/>
            <person name="Sun H."/>
            <person name="Yadav J.S."/>
            <person name="Pangilinan J."/>
            <person name="Larsson K.H."/>
            <person name="Matsuura K."/>
            <person name="Barry K."/>
            <person name="Labutti K."/>
            <person name="Kuo R."/>
            <person name="Ohm R.A."/>
            <person name="Bhattacharya S.S."/>
            <person name="Shirouzu T."/>
            <person name="Yoshinaga Y."/>
            <person name="Martin F.M."/>
            <person name="Grigoriev I.V."/>
            <person name="Hibbett D.S."/>
        </authorList>
    </citation>
    <scope>NUCLEOTIDE SEQUENCE [LARGE SCALE GENOMIC DNA]</scope>
    <source>
        <strain evidence="3 4">HHB9708</strain>
    </source>
</reference>
<dbReference type="GO" id="GO:0000723">
    <property type="term" value="P:telomere maintenance"/>
    <property type="evidence" value="ECO:0007669"/>
    <property type="project" value="InterPro"/>
</dbReference>
<protein>
    <recommendedName>
        <fullName evidence="2">Telomeric single stranded DNA binding POT1/Cdc13 domain-containing protein</fullName>
    </recommendedName>
</protein>
<evidence type="ECO:0000256" key="1">
    <source>
        <dbReference type="SAM" id="MobiDB-lite"/>
    </source>
</evidence>